<feature type="domain" description="N-acetyltransferase" evidence="3">
    <location>
        <begin position="5"/>
        <end position="166"/>
    </location>
</feature>
<dbReference type="PANTHER" id="PTHR43877:SF1">
    <property type="entry name" value="ACETYLTRANSFERASE"/>
    <property type="match status" value="1"/>
</dbReference>
<dbReference type="PROSITE" id="PS51186">
    <property type="entry name" value="GNAT"/>
    <property type="match status" value="1"/>
</dbReference>
<keyword evidence="1" id="KW-0808">Transferase</keyword>
<reference evidence="4 5" key="1">
    <citation type="submission" date="2022-10" db="EMBL/GenBank/DDBJ databases">
        <title>A novel Pseudomonas species, isolated from Passiflora incarnata leaves.</title>
        <authorList>
            <person name="Cueva-Yesquen L.G."/>
            <person name="Fantinatti-Garboggini F."/>
        </authorList>
    </citation>
    <scope>NUCLEOTIDE SEQUENCE [LARGE SCALE GENOMIC DNA]</scope>
    <source>
        <strain evidence="4 5">CBMAI 2609</strain>
    </source>
</reference>
<dbReference type="SUPFAM" id="SSF55729">
    <property type="entry name" value="Acyl-CoA N-acyltransferases (Nat)"/>
    <property type="match status" value="1"/>
</dbReference>
<dbReference type="CDD" id="cd04301">
    <property type="entry name" value="NAT_SF"/>
    <property type="match status" value="1"/>
</dbReference>
<proteinExistence type="predicted"/>
<evidence type="ECO:0000313" key="5">
    <source>
        <dbReference type="Proteomes" id="UP001157461"/>
    </source>
</evidence>
<dbReference type="InterPro" id="IPR050832">
    <property type="entry name" value="Bact_Acetyltransf"/>
</dbReference>
<gene>
    <name evidence="4" type="ORF">OMP44_10675</name>
</gene>
<name>A0ABT6IGA9_9PSED</name>
<evidence type="ECO:0000256" key="2">
    <source>
        <dbReference type="ARBA" id="ARBA00023315"/>
    </source>
</evidence>
<evidence type="ECO:0000256" key="1">
    <source>
        <dbReference type="ARBA" id="ARBA00022679"/>
    </source>
</evidence>
<organism evidence="4 5">
    <name type="scientific">Pseudomonas flavocrustae</name>
    <dbReference type="NCBI Taxonomy" id="2991719"/>
    <lineage>
        <taxon>Bacteria</taxon>
        <taxon>Pseudomonadati</taxon>
        <taxon>Pseudomonadota</taxon>
        <taxon>Gammaproteobacteria</taxon>
        <taxon>Pseudomonadales</taxon>
        <taxon>Pseudomonadaceae</taxon>
        <taxon>Pseudomonas</taxon>
    </lineage>
</organism>
<accession>A0ABT6IGA9</accession>
<dbReference type="InterPro" id="IPR016181">
    <property type="entry name" value="Acyl_CoA_acyltransferase"/>
</dbReference>
<keyword evidence="5" id="KW-1185">Reference proteome</keyword>
<comment type="caution">
    <text evidence="4">The sequence shown here is derived from an EMBL/GenBank/DDBJ whole genome shotgun (WGS) entry which is preliminary data.</text>
</comment>
<protein>
    <submittedName>
        <fullName evidence="4">GNAT family N-acetyltransferase</fullName>
    </submittedName>
</protein>
<dbReference type="PANTHER" id="PTHR43877">
    <property type="entry name" value="AMINOALKYLPHOSPHONATE N-ACETYLTRANSFERASE-RELATED-RELATED"/>
    <property type="match status" value="1"/>
</dbReference>
<evidence type="ECO:0000259" key="3">
    <source>
        <dbReference type="PROSITE" id="PS51186"/>
    </source>
</evidence>
<evidence type="ECO:0000313" key="4">
    <source>
        <dbReference type="EMBL" id="MDH4763361.1"/>
    </source>
</evidence>
<dbReference type="Pfam" id="PF00583">
    <property type="entry name" value="Acetyltransf_1"/>
    <property type="match status" value="1"/>
</dbReference>
<sequence>MSISYDIRRATPDDIPALIELRAHLLDAGGAPYASRTPTDTERWRRAYPLWLATCLEGSDRVLILCAEHKYTQAILGCATGIIDDRAPAPDCLNGRSGWVQSVAVAPELRRCGIAKALIQRLLDWFRTRQVNSVALQTTPAATSLYQRLGFASTGEALLVRAEGRP</sequence>
<dbReference type="Proteomes" id="UP001157461">
    <property type="component" value="Unassembled WGS sequence"/>
</dbReference>
<dbReference type="EMBL" id="JAPDIQ010000004">
    <property type="protein sequence ID" value="MDH4763361.1"/>
    <property type="molecule type" value="Genomic_DNA"/>
</dbReference>
<dbReference type="InterPro" id="IPR000182">
    <property type="entry name" value="GNAT_dom"/>
</dbReference>
<dbReference type="Gene3D" id="3.40.630.30">
    <property type="match status" value="1"/>
</dbReference>
<keyword evidence="2" id="KW-0012">Acyltransferase</keyword>
<dbReference type="RefSeq" id="WP_280307834.1">
    <property type="nucleotide sequence ID" value="NZ_JAPDIQ010000004.1"/>
</dbReference>